<reference evidence="2 3" key="1">
    <citation type="submission" date="2018-08" db="EMBL/GenBank/DDBJ databases">
        <title>Complete genome sequence of five Acinetobacter baumannii phages from Abidjan, Cote d'Ivoire.</title>
        <authorList>
            <person name="Essoh C."/>
            <person name="Vernadet J.-P."/>
            <person name="Vergnaud G."/>
            <person name="Resch G."/>
            <person name="Pourcel C."/>
        </authorList>
    </citation>
    <scope>NUCLEOTIDE SEQUENCE [LARGE SCALE GENOMIC DNA]</scope>
</reference>
<organism evidence="2 3">
    <name type="scientific">Acinetobacter phage vB_AbaP_46-62_Aci07</name>
    <dbReference type="NCBI Taxonomy" id="2315468"/>
    <lineage>
        <taxon>Viruses</taxon>
        <taxon>Duplodnaviria</taxon>
        <taxon>Heunggongvirae</taxon>
        <taxon>Uroviricota</taxon>
        <taxon>Caudoviricetes</taxon>
        <taxon>Autographivirales</taxon>
        <taxon>Autoscriptoviridae</taxon>
        <taxon>Beijerinckvirinae</taxon>
        <taxon>Friunavirus</taxon>
        <taxon>Friunavirus Aci07</taxon>
    </lineage>
</organism>
<proteinExistence type="predicted"/>
<gene>
    <name evidence="2" type="ORF">Aci07_12</name>
</gene>
<protein>
    <submittedName>
        <fullName evidence="2">Uncharacterized protein</fullName>
    </submittedName>
</protein>
<name>A0A386KLG5_9CAUD</name>
<dbReference type="EMBL" id="MH800200">
    <property type="protein sequence ID" value="AYD85904.1"/>
    <property type="molecule type" value="Genomic_DNA"/>
</dbReference>
<evidence type="ECO:0000313" key="3">
    <source>
        <dbReference type="Proteomes" id="UP000277337"/>
    </source>
</evidence>
<dbReference type="Proteomes" id="UP000277337">
    <property type="component" value="Segment"/>
</dbReference>
<accession>A0A386KLG5</accession>
<sequence length="58" mass="7211">MSKLDIKGHSIDFMYVDECVELTNYEQRKREQRERKNIVKERKLDRRSKREAKRNAWV</sequence>
<keyword evidence="3" id="KW-1185">Reference proteome</keyword>
<feature type="compositionally biased region" description="Basic and acidic residues" evidence="1">
    <location>
        <begin position="29"/>
        <end position="44"/>
    </location>
</feature>
<feature type="region of interest" description="Disordered" evidence="1">
    <location>
        <begin position="29"/>
        <end position="58"/>
    </location>
</feature>
<evidence type="ECO:0000256" key="1">
    <source>
        <dbReference type="SAM" id="MobiDB-lite"/>
    </source>
</evidence>
<evidence type="ECO:0000313" key="2">
    <source>
        <dbReference type="EMBL" id="AYD85904.1"/>
    </source>
</evidence>